<comment type="caution">
    <text evidence="1">The sequence shown here is derived from an EMBL/GenBank/DDBJ whole genome shotgun (WGS) entry which is preliminary data.</text>
</comment>
<gene>
    <name evidence="1" type="ORF">ACFQY0_01475</name>
</gene>
<accession>A0ABW2L2S4</accession>
<evidence type="ECO:0000313" key="2">
    <source>
        <dbReference type="Proteomes" id="UP001596472"/>
    </source>
</evidence>
<reference evidence="2" key="1">
    <citation type="journal article" date="2019" name="Int. J. Syst. Evol. Microbiol.">
        <title>The Global Catalogue of Microorganisms (GCM) 10K type strain sequencing project: providing services to taxonomists for standard genome sequencing and annotation.</title>
        <authorList>
            <consortium name="The Broad Institute Genomics Platform"/>
            <consortium name="The Broad Institute Genome Sequencing Center for Infectious Disease"/>
            <person name="Wu L."/>
            <person name="Ma J."/>
        </authorList>
    </citation>
    <scope>NUCLEOTIDE SEQUENCE [LARGE SCALE GENOMIC DNA]</scope>
    <source>
        <strain evidence="2">CGMCC 4.1467</strain>
    </source>
</reference>
<evidence type="ECO:0000313" key="1">
    <source>
        <dbReference type="EMBL" id="MFC7335831.1"/>
    </source>
</evidence>
<dbReference type="Proteomes" id="UP001596472">
    <property type="component" value="Unassembled WGS sequence"/>
</dbReference>
<proteinExistence type="predicted"/>
<keyword evidence="2" id="KW-1185">Reference proteome</keyword>
<dbReference type="RefSeq" id="WP_379708332.1">
    <property type="nucleotide sequence ID" value="NZ_JBHTBS010000001.1"/>
</dbReference>
<organism evidence="1 2">
    <name type="scientific">Haloferula chungangensis</name>
    <dbReference type="NCBI Taxonomy" id="1048331"/>
    <lineage>
        <taxon>Bacteria</taxon>
        <taxon>Pseudomonadati</taxon>
        <taxon>Verrucomicrobiota</taxon>
        <taxon>Verrucomicrobiia</taxon>
        <taxon>Verrucomicrobiales</taxon>
        <taxon>Verrucomicrobiaceae</taxon>
        <taxon>Haloferula</taxon>
    </lineage>
</organism>
<sequence length="397" mass="45458">MAETPQIQLTFQDGCPDCASREVRLPPILPQPGDDFDWLLRDYDGFRMFMMEELAARFPERRRWTAADMEVVIVETLSVVLDQLSDQMDRVASEAFLETARRPQSVRRLLKLIGYDAVRHEPGLEQFKADFPSTDSDAERLERYWQKYPHRMELAREAGPRSIRTQHRMVTENDYAERLEDHPLVSRAVAWSEWRGSWMVMTVATRHVSDLSLEDRWNDLTLADGRKEHLENDLTRFSTERGLPVTDLTENPSLRTMLRPYIDAYRMAGKEVCLTDAEAVGIRIDLTIQVSPNYYQSEVRSSVFQALGNGLGGFFEPGRLNFGEDLHASDLFEVVNALEGVTAACLNTFKRVGQRFPNQADNGVIRLDGLEYAICDSNNQRPERGYLTLKMKGGQQG</sequence>
<dbReference type="EMBL" id="JBHTBS010000001">
    <property type="protein sequence ID" value="MFC7335831.1"/>
    <property type="molecule type" value="Genomic_DNA"/>
</dbReference>
<protein>
    <submittedName>
        <fullName evidence="1">Uncharacterized protein</fullName>
    </submittedName>
</protein>
<name>A0ABW2L2S4_9BACT</name>